<feature type="region of interest" description="Disordered" evidence="1">
    <location>
        <begin position="58"/>
        <end position="82"/>
    </location>
</feature>
<name>A0A8H5KV64_9HYPO</name>
<feature type="compositionally biased region" description="Low complexity" evidence="1">
    <location>
        <begin position="58"/>
        <end position="72"/>
    </location>
</feature>
<evidence type="ECO:0000313" key="4">
    <source>
        <dbReference type="Proteomes" id="UP000544095"/>
    </source>
</evidence>
<feature type="transmembrane region" description="Helical" evidence="2">
    <location>
        <begin position="97"/>
        <end position="119"/>
    </location>
</feature>
<evidence type="ECO:0000256" key="2">
    <source>
        <dbReference type="SAM" id="Phobius"/>
    </source>
</evidence>
<dbReference type="PANTHER" id="PTHR35394">
    <property type="entry name" value="DUF3176 DOMAIN-CONTAINING PROTEIN"/>
    <property type="match status" value="1"/>
</dbReference>
<feature type="region of interest" description="Disordered" evidence="1">
    <location>
        <begin position="1"/>
        <end position="21"/>
    </location>
</feature>
<organism evidence="3 4">
    <name type="scientific">Fusarium pseudoanthophilum</name>
    <dbReference type="NCBI Taxonomy" id="48495"/>
    <lineage>
        <taxon>Eukaryota</taxon>
        <taxon>Fungi</taxon>
        <taxon>Dikarya</taxon>
        <taxon>Ascomycota</taxon>
        <taxon>Pezizomycotina</taxon>
        <taxon>Sordariomycetes</taxon>
        <taxon>Hypocreomycetidae</taxon>
        <taxon>Hypocreales</taxon>
        <taxon>Nectriaceae</taxon>
        <taxon>Fusarium</taxon>
        <taxon>Fusarium fujikuroi species complex</taxon>
    </lineage>
</organism>
<comment type="caution">
    <text evidence="3">The sequence shown here is derived from an EMBL/GenBank/DDBJ whole genome shotgun (WGS) entry which is preliminary data.</text>
</comment>
<evidence type="ECO:0008006" key="5">
    <source>
        <dbReference type="Google" id="ProtNLM"/>
    </source>
</evidence>
<keyword evidence="2" id="KW-0812">Transmembrane</keyword>
<keyword evidence="2" id="KW-1133">Transmembrane helix</keyword>
<evidence type="ECO:0000313" key="3">
    <source>
        <dbReference type="EMBL" id="KAF5579091.1"/>
    </source>
</evidence>
<sequence length="751" mass="83196">MSCHFVSPHAAVRKPQQGGDVRAQSLHRFTRVCQARMDETLESTSANDHMATLQPLLEAEPPSSAASSQAPPTEKSVKTSGEEDKTSSKWSLFLAQWGLEITALALSLIAFGLMIYLLYHSAGEPISKWNKTYVSLNTAVSILAGTSRACLAFAISMCLSQRKWNWLSGAAQPLVDFDRFDAASRGAWGSLRLLQSCIRRPHWTSIGALTAIALLAFEPFTQAVLAIEGKEVTLDHVEYAKAAHSSNDTLQTFGNVPQIGRSTRLDGASWDGAATGVSAVPFPGPHNTTMDFIARRFSFNIQEDMGMKAAIWNGFSPFTAPQNLRPAFACATGNCTWPVFPSIAVCSKCRDISKYVTKSTGPVKFPSKIYNSGAHGQEYMLEPGESLPGVSNPSPHADLRDGRNFTFIKHEIPQLNLSISNYNGRPHCQDLFQQCPDTYLSARVTTNPGQTLTFRNRSTLIMAIQYLASNETWLDNRTTWENTREVLQETVASSWMDRGPDSYTNDDNDVKAFMKFTNHSLDMGTQFAKLSDLQIKIPDGDYKRQASKLRQQYFNITQPTIIALYNILSDGFGILRNSNDMKDLFRPYIALSTTKLIYPALGMGQPNAGLMSGLGQSKDVPSTINNVALSLTKWIRDRELEMIPMKGNATRMVVMTRVRWNYLWFPGASLISGIAFAVLCMWETQKLKNPALKDSILAALACAPDEDLRFRLKQAAANGKLQEVGREVEVCWEADDEFAVLKEKKDDQPSV</sequence>
<dbReference type="EMBL" id="JAAOAR010000532">
    <property type="protein sequence ID" value="KAF5579091.1"/>
    <property type="molecule type" value="Genomic_DNA"/>
</dbReference>
<dbReference type="AlphaFoldDB" id="A0A8H5KV64"/>
<protein>
    <recommendedName>
        <fullName evidence="5">DUF3176 domain containing protein</fullName>
    </recommendedName>
</protein>
<accession>A0A8H5KV64</accession>
<dbReference type="InterPro" id="IPR021514">
    <property type="entry name" value="DUF3176"/>
</dbReference>
<reference evidence="3 4" key="1">
    <citation type="submission" date="2020-05" db="EMBL/GenBank/DDBJ databases">
        <title>Identification and distribution of gene clusters putatively required for synthesis of sphingolipid metabolism inhibitors in phylogenetically diverse species of the filamentous fungus Fusarium.</title>
        <authorList>
            <person name="Kim H.-S."/>
            <person name="Busman M."/>
            <person name="Brown D.W."/>
            <person name="Divon H."/>
            <person name="Uhlig S."/>
            <person name="Proctor R.H."/>
        </authorList>
    </citation>
    <scope>NUCLEOTIDE SEQUENCE [LARGE SCALE GENOMIC DNA]</scope>
    <source>
        <strain evidence="3 4">NRRL 25211</strain>
    </source>
</reference>
<gene>
    <name evidence="3" type="ORF">FPANT_9749</name>
</gene>
<keyword evidence="2" id="KW-0472">Membrane</keyword>
<proteinExistence type="predicted"/>
<dbReference type="Pfam" id="PF11374">
    <property type="entry name" value="DUF3176"/>
    <property type="match status" value="1"/>
</dbReference>
<dbReference type="PANTHER" id="PTHR35394:SF5">
    <property type="entry name" value="DUF3176 DOMAIN-CONTAINING PROTEIN"/>
    <property type="match status" value="1"/>
</dbReference>
<dbReference type="Proteomes" id="UP000544095">
    <property type="component" value="Unassembled WGS sequence"/>
</dbReference>
<evidence type="ECO:0000256" key="1">
    <source>
        <dbReference type="SAM" id="MobiDB-lite"/>
    </source>
</evidence>
<feature type="transmembrane region" description="Helical" evidence="2">
    <location>
        <begin position="662"/>
        <end position="682"/>
    </location>
</feature>
<feature type="transmembrane region" description="Helical" evidence="2">
    <location>
        <begin position="139"/>
        <end position="159"/>
    </location>
</feature>
<keyword evidence="4" id="KW-1185">Reference proteome</keyword>